<feature type="compositionally biased region" description="Low complexity" evidence="1">
    <location>
        <begin position="46"/>
        <end position="67"/>
    </location>
</feature>
<feature type="compositionally biased region" description="Acidic residues" evidence="1">
    <location>
        <begin position="17"/>
        <end position="26"/>
    </location>
</feature>
<evidence type="ECO:0000256" key="1">
    <source>
        <dbReference type="SAM" id="MobiDB-lite"/>
    </source>
</evidence>
<dbReference type="InterPro" id="IPR038765">
    <property type="entry name" value="Papain-like_cys_pep_sf"/>
</dbReference>
<keyword evidence="3" id="KW-1185">Reference proteome</keyword>
<dbReference type="Proteomes" id="UP000274822">
    <property type="component" value="Unassembled WGS sequence"/>
</dbReference>
<name>A0A433Q3C1_9FUNG</name>
<protein>
    <submittedName>
        <fullName evidence="2">Uncharacterized protein</fullName>
    </submittedName>
</protein>
<dbReference type="SUPFAM" id="SSF54001">
    <property type="entry name" value="Cysteine proteinases"/>
    <property type="match status" value="1"/>
</dbReference>
<dbReference type="Gene3D" id="3.40.395.10">
    <property type="entry name" value="Adenoviral Proteinase, Chain A"/>
    <property type="match status" value="1"/>
</dbReference>
<gene>
    <name evidence="2" type="ORF">BC938DRAFT_473800</name>
</gene>
<proteinExistence type="predicted"/>
<comment type="caution">
    <text evidence="2">The sequence shown here is derived from an EMBL/GenBank/DDBJ whole genome shotgun (WGS) entry which is preliminary data.</text>
</comment>
<reference evidence="2 3" key="1">
    <citation type="journal article" date="2018" name="New Phytol.">
        <title>Phylogenomics of Endogonaceae and evolution of mycorrhizas within Mucoromycota.</title>
        <authorList>
            <person name="Chang Y."/>
            <person name="Desiro A."/>
            <person name="Na H."/>
            <person name="Sandor L."/>
            <person name="Lipzen A."/>
            <person name="Clum A."/>
            <person name="Barry K."/>
            <person name="Grigoriev I.V."/>
            <person name="Martin F.M."/>
            <person name="Stajich J.E."/>
            <person name="Smith M.E."/>
            <person name="Bonito G."/>
            <person name="Spatafora J.W."/>
        </authorList>
    </citation>
    <scope>NUCLEOTIDE SEQUENCE [LARGE SCALE GENOMIC DNA]</scope>
    <source>
        <strain evidence="2 3">AD002</strain>
    </source>
</reference>
<dbReference type="EMBL" id="RBNJ01016440">
    <property type="protein sequence ID" value="RUS24309.1"/>
    <property type="molecule type" value="Genomic_DNA"/>
</dbReference>
<accession>A0A433Q3C1</accession>
<organism evidence="2 3">
    <name type="scientific">Jimgerdemannia flammicorona</name>
    <dbReference type="NCBI Taxonomy" id="994334"/>
    <lineage>
        <taxon>Eukaryota</taxon>
        <taxon>Fungi</taxon>
        <taxon>Fungi incertae sedis</taxon>
        <taxon>Mucoromycota</taxon>
        <taxon>Mucoromycotina</taxon>
        <taxon>Endogonomycetes</taxon>
        <taxon>Endogonales</taxon>
        <taxon>Endogonaceae</taxon>
        <taxon>Jimgerdemannia</taxon>
    </lineage>
</organism>
<evidence type="ECO:0000313" key="2">
    <source>
        <dbReference type="EMBL" id="RUS24309.1"/>
    </source>
</evidence>
<dbReference type="AlphaFoldDB" id="A0A433Q3C1"/>
<feature type="compositionally biased region" description="Basic and acidic residues" evidence="1">
    <location>
        <begin position="27"/>
        <end position="39"/>
    </location>
</feature>
<evidence type="ECO:0000313" key="3">
    <source>
        <dbReference type="Proteomes" id="UP000274822"/>
    </source>
</evidence>
<sequence length="229" mass="25436">MLDGKKAEEQTTMLDDMMVDEQEQDDDKFFDAISNHDDGPVIPSVSTHSATNASTSTAELPTETPPTADLSSAALSTGINSCVTEIPIEPEKLTVAIPKSVEHVFKQLPHNFHPGFVELIEKAAAYTLQHGKLPSWPDKVKVIELKEIESGPENLRPCISQQDINRLNAGEWLNDIIINECRAQQPSNQVAIFNTYFFSLLRKDPTKLLGRSINPLQTKFSLIPVNQEE</sequence>
<feature type="region of interest" description="Disordered" evidence="1">
    <location>
        <begin position="1"/>
        <end position="67"/>
    </location>
</feature>